<feature type="domain" description="Sulfatase-modifying factor enzyme-like" evidence="1">
    <location>
        <begin position="85"/>
        <end position="319"/>
    </location>
</feature>
<dbReference type="AlphaFoldDB" id="A0A518E0P4"/>
<gene>
    <name evidence="2" type="ORF">Pla8534_55160</name>
</gene>
<evidence type="ECO:0000259" key="1">
    <source>
        <dbReference type="Pfam" id="PF03781"/>
    </source>
</evidence>
<dbReference type="InterPro" id="IPR014338">
    <property type="entry name" value="CHP02996_rpt-companion-dom"/>
</dbReference>
<evidence type="ECO:0000313" key="3">
    <source>
        <dbReference type="Proteomes" id="UP000317648"/>
    </source>
</evidence>
<dbReference type="KEGG" id="lcre:Pla8534_55160"/>
<proteinExistence type="predicted"/>
<dbReference type="InterPro" id="IPR016187">
    <property type="entry name" value="CTDL_fold"/>
</dbReference>
<organism evidence="2 3">
    <name type="scientific">Lignipirellula cremea</name>
    <dbReference type="NCBI Taxonomy" id="2528010"/>
    <lineage>
        <taxon>Bacteria</taxon>
        <taxon>Pseudomonadati</taxon>
        <taxon>Planctomycetota</taxon>
        <taxon>Planctomycetia</taxon>
        <taxon>Pirellulales</taxon>
        <taxon>Pirellulaceae</taxon>
        <taxon>Lignipirellula</taxon>
    </lineage>
</organism>
<dbReference type="EMBL" id="CP036433">
    <property type="protein sequence ID" value="QDU97664.1"/>
    <property type="molecule type" value="Genomic_DNA"/>
</dbReference>
<dbReference type="Proteomes" id="UP000317648">
    <property type="component" value="Chromosome"/>
</dbReference>
<dbReference type="InterPro" id="IPR042095">
    <property type="entry name" value="SUMF_sf"/>
</dbReference>
<protein>
    <submittedName>
        <fullName evidence="2">Formylglycine-generating sulfatase enzyme</fullName>
    </submittedName>
</protein>
<accession>A0A518E0P4</accession>
<dbReference type="NCBIfam" id="TIGR02996">
    <property type="entry name" value="rpt_mate_G_obs"/>
    <property type="match status" value="1"/>
</dbReference>
<dbReference type="PANTHER" id="PTHR23150">
    <property type="entry name" value="SULFATASE MODIFYING FACTOR 1, 2"/>
    <property type="match status" value="1"/>
</dbReference>
<reference evidence="2 3" key="1">
    <citation type="submission" date="2019-02" db="EMBL/GenBank/DDBJ databases">
        <title>Deep-cultivation of Planctomycetes and their phenomic and genomic characterization uncovers novel biology.</title>
        <authorList>
            <person name="Wiegand S."/>
            <person name="Jogler M."/>
            <person name="Boedeker C."/>
            <person name="Pinto D."/>
            <person name="Vollmers J."/>
            <person name="Rivas-Marin E."/>
            <person name="Kohn T."/>
            <person name="Peeters S.H."/>
            <person name="Heuer A."/>
            <person name="Rast P."/>
            <person name="Oberbeckmann S."/>
            <person name="Bunk B."/>
            <person name="Jeske O."/>
            <person name="Meyerdierks A."/>
            <person name="Storesund J.E."/>
            <person name="Kallscheuer N."/>
            <person name="Luecker S."/>
            <person name="Lage O.M."/>
            <person name="Pohl T."/>
            <person name="Merkel B.J."/>
            <person name="Hornburger P."/>
            <person name="Mueller R.-W."/>
            <person name="Bruemmer F."/>
            <person name="Labrenz M."/>
            <person name="Spormann A.M."/>
            <person name="Op den Camp H."/>
            <person name="Overmann J."/>
            <person name="Amann R."/>
            <person name="Jetten M.S.M."/>
            <person name="Mascher T."/>
            <person name="Medema M.H."/>
            <person name="Devos D.P."/>
            <person name="Kaster A.-K."/>
            <person name="Ovreas L."/>
            <person name="Rohde M."/>
            <person name="Galperin M.Y."/>
            <person name="Jogler C."/>
        </authorList>
    </citation>
    <scope>NUCLEOTIDE SEQUENCE [LARGE SCALE GENOMIC DNA]</scope>
    <source>
        <strain evidence="2 3">Pla85_3_4</strain>
    </source>
</reference>
<dbReference type="Gene3D" id="3.90.1580.10">
    <property type="entry name" value="paralog of FGE (formylglycine-generating enzyme)"/>
    <property type="match status" value="1"/>
</dbReference>
<dbReference type="Pfam" id="PF03781">
    <property type="entry name" value="FGE-sulfatase"/>
    <property type="match status" value="1"/>
</dbReference>
<dbReference type="InterPro" id="IPR051043">
    <property type="entry name" value="Sulfatase_Mod_Factor_Kinase"/>
</dbReference>
<name>A0A518E0P4_9BACT</name>
<dbReference type="InterPro" id="IPR005532">
    <property type="entry name" value="SUMF_dom"/>
</dbReference>
<dbReference type="RefSeq" id="WP_197442612.1">
    <property type="nucleotide sequence ID" value="NZ_CP036433.1"/>
</dbReference>
<keyword evidence="3" id="KW-1185">Reference proteome</keyword>
<evidence type="ECO:0000313" key="2">
    <source>
        <dbReference type="EMBL" id="QDU97664.1"/>
    </source>
</evidence>
<sequence>MLTETALLQEIVAHPHEEDLWLVFADWLEDRGDPRGELVRLRHGLTRSIEVEGRAGKESRLQELLAAGVEPITPTRTNSIGMKLSLIPPGKFLMGSPASEKNRMEWEDQVAVTLTRAFYLGETEVTQAQWKAVMGAEPWRDDDDDFQEGPEYPATYVSWDDAVAFCRNLTKQEHSAGRLAQGWRYALPTEAQWEYACRAGTTTAYSFGDDPALLGDYAWFIENAWDLGEEYAHEVRLKKPNAWNLYDMHGNACEWCADYWHHREIPNLSPQSDPTGPTEDLGRVLRSGCGYKEAHYCRSSFRDGTLPTDRGDSLTFRLAAIPTE</sequence>
<dbReference type="SUPFAM" id="SSF56436">
    <property type="entry name" value="C-type lectin-like"/>
    <property type="match status" value="1"/>
</dbReference>
<dbReference type="GO" id="GO:0120147">
    <property type="term" value="F:formylglycine-generating oxidase activity"/>
    <property type="evidence" value="ECO:0007669"/>
    <property type="project" value="TreeGrafter"/>
</dbReference>
<dbReference type="PANTHER" id="PTHR23150:SF19">
    <property type="entry name" value="FORMYLGLYCINE-GENERATING ENZYME"/>
    <property type="match status" value="1"/>
</dbReference>